<keyword evidence="1" id="KW-0665">Pyrimidine biosynthesis</keyword>
<evidence type="ECO:0000259" key="2">
    <source>
        <dbReference type="Pfam" id="PF12890"/>
    </source>
</evidence>
<comment type="caution">
    <text evidence="3">The sequence shown here is derived from an EMBL/GenBank/DDBJ whole genome shotgun (WGS) entry which is preliminary data.</text>
</comment>
<dbReference type="Pfam" id="PF12890">
    <property type="entry name" value="DHOase"/>
    <property type="match status" value="1"/>
</dbReference>
<dbReference type="EMBL" id="JBDJNQ010000001">
    <property type="protein sequence ID" value="MEN5375983.1"/>
    <property type="molecule type" value="Genomic_DNA"/>
</dbReference>
<dbReference type="PANTHER" id="PTHR43668">
    <property type="entry name" value="ALLANTOINASE"/>
    <property type="match status" value="1"/>
</dbReference>
<dbReference type="Proteomes" id="UP001409291">
    <property type="component" value="Unassembled WGS sequence"/>
</dbReference>
<dbReference type="GO" id="GO:0004151">
    <property type="term" value="F:dihydroorotase activity"/>
    <property type="evidence" value="ECO:0007669"/>
    <property type="project" value="UniProtKB-EC"/>
</dbReference>
<dbReference type="Gene3D" id="2.30.40.10">
    <property type="entry name" value="Urease, subunit C, domain 1"/>
    <property type="match status" value="1"/>
</dbReference>
<proteinExistence type="predicted"/>
<feature type="domain" description="Dihydroorotase catalytic" evidence="2">
    <location>
        <begin position="54"/>
        <end position="240"/>
    </location>
</feature>
<keyword evidence="4" id="KW-1185">Reference proteome</keyword>
<dbReference type="SUPFAM" id="SSF51556">
    <property type="entry name" value="Metallo-dependent hydrolases"/>
    <property type="match status" value="1"/>
</dbReference>
<reference evidence="3 4" key="1">
    <citation type="submission" date="2024-04" db="EMBL/GenBank/DDBJ databases">
        <title>WGS of bacteria from Torrens River.</title>
        <authorList>
            <person name="Wyrsch E.R."/>
            <person name="Drigo B."/>
        </authorList>
    </citation>
    <scope>NUCLEOTIDE SEQUENCE [LARGE SCALE GENOMIC DNA]</scope>
    <source>
        <strain evidence="3 4">TWI391</strain>
    </source>
</reference>
<dbReference type="RefSeq" id="WP_346580469.1">
    <property type="nucleotide sequence ID" value="NZ_JBDJLH010000005.1"/>
</dbReference>
<gene>
    <name evidence="3" type="ORF">ABE541_01800</name>
</gene>
<dbReference type="CDD" id="cd01317">
    <property type="entry name" value="DHOase_IIa"/>
    <property type="match status" value="1"/>
</dbReference>
<dbReference type="InterPro" id="IPR004722">
    <property type="entry name" value="DHOase"/>
</dbReference>
<dbReference type="SUPFAM" id="SSF51338">
    <property type="entry name" value="Composite domain of metallo-dependent hydrolases"/>
    <property type="match status" value="1"/>
</dbReference>
<name>A0ABV0BPN7_9SPHI</name>
<dbReference type="NCBIfam" id="TIGR00857">
    <property type="entry name" value="pyrC_multi"/>
    <property type="match status" value="1"/>
</dbReference>
<dbReference type="EC" id="3.5.2.3" evidence="3"/>
<organism evidence="3 4">
    <name type="scientific">Sphingobacterium kitahiroshimense</name>
    <dbReference type="NCBI Taxonomy" id="470446"/>
    <lineage>
        <taxon>Bacteria</taxon>
        <taxon>Pseudomonadati</taxon>
        <taxon>Bacteroidota</taxon>
        <taxon>Sphingobacteriia</taxon>
        <taxon>Sphingobacteriales</taxon>
        <taxon>Sphingobacteriaceae</taxon>
        <taxon>Sphingobacterium</taxon>
    </lineage>
</organism>
<evidence type="ECO:0000256" key="1">
    <source>
        <dbReference type="ARBA" id="ARBA00022975"/>
    </source>
</evidence>
<evidence type="ECO:0000313" key="4">
    <source>
        <dbReference type="Proteomes" id="UP001409291"/>
    </source>
</evidence>
<accession>A0ABV0BPN7</accession>
<dbReference type="PANTHER" id="PTHR43668:SF2">
    <property type="entry name" value="ALLANTOINASE"/>
    <property type="match status" value="1"/>
</dbReference>
<evidence type="ECO:0000313" key="3">
    <source>
        <dbReference type="EMBL" id="MEN5375983.1"/>
    </source>
</evidence>
<sequence>MKSVLITSVKVVLPGNEFDQQVVDVFIEKGKISKIANSIEVADKNIEIFDGSGNILSIGFFDLNANFGEPGLETKEDIASGSAAAAAGGYTAVAVMPNTQPAIQSRAEVALIVNIAKGNLVDILPIGAVSKNREGHEMAELYDMKQTGAIAFSDGNKSMQHAGLMSRALLYARGFGGLIIAHPEDASMAGGNKMNEGVMSTYLGMKGIPNLAESLMVSRDLYLAEYAESPIHFTTISTAEAVDLIKKAKAKGIQVTCDVAAHQLVFTDDEIVDFDSNYKVSPPLRTKSDAKALIKGLKDGVIDAVVSQHTPHEIEFKNVEFHIAKNGIIGLQTVLPLLIKAGLNEQQIVEKLAVNSRRVVGLTLPEIKEGEVANLVLFSMNENWIFDQESNRSKSRNSPLFGKELKGKVKLVINNGQIIKNA</sequence>
<dbReference type="InterPro" id="IPR050138">
    <property type="entry name" value="DHOase/Allantoinase_Hydrolase"/>
</dbReference>
<dbReference type="InterPro" id="IPR024403">
    <property type="entry name" value="DHOase_cat"/>
</dbReference>
<protein>
    <submittedName>
        <fullName evidence="3">Dihydroorotase</fullName>
        <ecNumber evidence="3">3.5.2.3</ecNumber>
    </submittedName>
</protein>
<keyword evidence="3" id="KW-0378">Hydrolase</keyword>
<dbReference type="InterPro" id="IPR011059">
    <property type="entry name" value="Metal-dep_hydrolase_composite"/>
</dbReference>
<dbReference type="Gene3D" id="3.20.20.140">
    <property type="entry name" value="Metal-dependent hydrolases"/>
    <property type="match status" value="1"/>
</dbReference>
<dbReference type="InterPro" id="IPR032466">
    <property type="entry name" value="Metal_Hydrolase"/>
</dbReference>